<keyword evidence="8" id="KW-1185">Reference proteome</keyword>
<sequence length="326" mass="36419">MSPTEGTRSDTAPLRRRPKTRAGKRALERRAPKLNENPKRLLGVRAMKASRVAVECVRDLLALRKPDAVWLSRRNELRPMDADTEPSLEFLLQRNDCSLFMLASHQKKRPHNVVIGRAFDGRVLDALELGIQNYRSAQSFRGQGVAGAALGTQPCLCFLGEAFQTSAPHERIRNLLLDMFHGQAVSAVNLAGLDRVIVVAAVDTAQLHFRQYAIQFKKRPDGDTRLPQVQLQEIGPAIDFQVRRTRLAADEQMRRAMPDAKRPRRLATAPDSAATGPRPSKNIRFDAGRFARVGAVYVPRQDLSQLPLAKMNGLRRRSRERNGGVG</sequence>
<dbReference type="Proteomes" id="UP001301350">
    <property type="component" value="Unassembled WGS sequence"/>
</dbReference>
<dbReference type="GO" id="GO:0000027">
    <property type="term" value="P:ribosomal large subunit assembly"/>
    <property type="evidence" value="ECO:0007669"/>
    <property type="project" value="InterPro"/>
</dbReference>
<dbReference type="GO" id="GO:0000463">
    <property type="term" value="P:maturation of LSU-rRNA from tricistronic rRNA transcript (SSU-rRNA, 5.8S rRNA, LSU-rRNA)"/>
    <property type="evidence" value="ECO:0007669"/>
    <property type="project" value="TreeGrafter"/>
</dbReference>
<comment type="subcellular location">
    <subcellularLocation>
        <location evidence="1 4">Nucleus</location>
        <location evidence="1 4">Nucleolus</location>
    </subcellularLocation>
</comment>
<reference evidence="7 8" key="1">
    <citation type="submission" date="2022-07" db="EMBL/GenBank/DDBJ databases">
        <title>Genome-wide signatures of adaptation to extreme environments.</title>
        <authorList>
            <person name="Cho C.H."/>
            <person name="Yoon H.S."/>
        </authorList>
    </citation>
    <scope>NUCLEOTIDE SEQUENCE [LARGE SCALE GENOMIC DNA]</scope>
    <source>
        <strain evidence="7 8">DBV 063 E5</strain>
    </source>
</reference>
<feature type="compositionally biased region" description="Polar residues" evidence="5">
    <location>
        <begin position="1"/>
        <end position="10"/>
    </location>
</feature>
<dbReference type="PROSITE" id="PS50833">
    <property type="entry name" value="BRIX"/>
    <property type="match status" value="1"/>
</dbReference>
<dbReference type="AlphaFoldDB" id="A0AAV9ISC7"/>
<dbReference type="GO" id="GO:0019843">
    <property type="term" value="F:rRNA binding"/>
    <property type="evidence" value="ECO:0007669"/>
    <property type="project" value="UniProtKB-UniRule"/>
</dbReference>
<dbReference type="InterPro" id="IPR007109">
    <property type="entry name" value="Brix"/>
</dbReference>
<evidence type="ECO:0000313" key="7">
    <source>
        <dbReference type="EMBL" id="KAK4535086.1"/>
    </source>
</evidence>
<feature type="compositionally biased region" description="Basic and acidic residues" evidence="5">
    <location>
        <begin position="25"/>
        <end position="34"/>
    </location>
</feature>
<gene>
    <name evidence="7" type="ORF">CDCA_CDCA03G1111</name>
</gene>
<dbReference type="PANTHER" id="PTHR12728:SF0">
    <property type="entry name" value="RIBOSOME PRODUCTION FACTOR 2 HOMOLOG"/>
    <property type="match status" value="1"/>
</dbReference>
<evidence type="ECO:0000256" key="4">
    <source>
        <dbReference type="RuleBase" id="RU367086"/>
    </source>
</evidence>
<dbReference type="InterPro" id="IPR039770">
    <property type="entry name" value="Rpf2"/>
</dbReference>
<evidence type="ECO:0000313" key="8">
    <source>
        <dbReference type="Proteomes" id="UP001301350"/>
    </source>
</evidence>
<feature type="region of interest" description="Disordered" evidence="5">
    <location>
        <begin position="254"/>
        <end position="283"/>
    </location>
</feature>
<feature type="region of interest" description="Disordered" evidence="5">
    <location>
        <begin position="1"/>
        <end position="34"/>
    </location>
</feature>
<feature type="compositionally biased region" description="Basic residues" evidence="5">
    <location>
        <begin position="14"/>
        <end position="24"/>
    </location>
</feature>
<protein>
    <recommendedName>
        <fullName evidence="4">Ribosome production factor 2 homolog</fullName>
    </recommendedName>
    <alternativeName>
        <fullName evidence="4">Ribosome biogenesis protein RPF2 homolog</fullName>
    </alternativeName>
</protein>
<accession>A0AAV9ISC7</accession>
<name>A0AAV9ISC7_CYACA</name>
<proteinExistence type="inferred from homology"/>
<comment type="caution">
    <text evidence="7">The sequence shown here is derived from an EMBL/GenBank/DDBJ whole genome shotgun (WGS) entry which is preliminary data.</text>
</comment>
<organism evidence="7 8">
    <name type="scientific">Cyanidium caldarium</name>
    <name type="common">Red alga</name>
    <dbReference type="NCBI Taxonomy" id="2771"/>
    <lineage>
        <taxon>Eukaryota</taxon>
        <taxon>Rhodophyta</taxon>
        <taxon>Bangiophyceae</taxon>
        <taxon>Cyanidiales</taxon>
        <taxon>Cyanidiaceae</taxon>
        <taxon>Cyanidium</taxon>
    </lineage>
</organism>
<comment type="similarity">
    <text evidence="2 4">Belongs to the RPF2 family.</text>
</comment>
<evidence type="ECO:0000256" key="5">
    <source>
        <dbReference type="SAM" id="MobiDB-lite"/>
    </source>
</evidence>
<dbReference type="PANTHER" id="PTHR12728">
    <property type="entry name" value="BRIX DOMAIN CONTAINING PROTEIN"/>
    <property type="match status" value="1"/>
</dbReference>
<evidence type="ECO:0000256" key="2">
    <source>
        <dbReference type="ARBA" id="ARBA00010782"/>
    </source>
</evidence>
<dbReference type="EMBL" id="JANCYW010000003">
    <property type="protein sequence ID" value="KAK4535086.1"/>
    <property type="molecule type" value="Genomic_DNA"/>
</dbReference>
<dbReference type="GO" id="GO:0005730">
    <property type="term" value="C:nucleolus"/>
    <property type="evidence" value="ECO:0007669"/>
    <property type="project" value="UniProtKB-SubCell"/>
</dbReference>
<evidence type="ECO:0000256" key="1">
    <source>
        <dbReference type="ARBA" id="ARBA00004604"/>
    </source>
</evidence>
<feature type="domain" description="Brix" evidence="6">
    <location>
        <begin position="39"/>
        <end position="251"/>
    </location>
</feature>
<evidence type="ECO:0000259" key="6">
    <source>
        <dbReference type="PROSITE" id="PS50833"/>
    </source>
</evidence>
<dbReference type="SMART" id="SM00879">
    <property type="entry name" value="Brix"/>
    <property type="match status" value="1"/>
</dbReference>
<keyword evidence="3 4" id="KW-0539">Nucleus</keyword>
<dbReference type="Pfam" id="PF04427">
    <property type="entry name" value="Brix"/>
    <property type="match status" value="1"/>
</dbReference>
<evidence type="ECO:0000256" key="3">
    <source>
        <dbReference type="ARBA" id="ARBA00023242"/>
    </source>
</evidence>